<dbReference type="InterPro" id="IPR050406">
    <property type="entry name" value="FGGY_Carb_Kinase"/>
</dbReference>
<dbReference type="Pfam" id="PF00370">
    <property type="entry name" value="FGGY_N"/>
    <property type="match status" value="1"/>
</dbReference>
<proteinExistence type="inferred from homology"/>
<keyword evidence="3 4" id="KW-0418">Kinase</keyword>
<dbReference type="EMBL" id="QRAS01000002">
    <property type="protein sequence ID" value="RDL06627.1"/>
    <property type="molecule type" value="Genomic_DNA"/>
</dbReference>
<accession>A0A288Q563</accession>
<sequence length="233" mass="25942">MNYRIVLKITPLQLDVQVTDENEVMTSQIYRCESSFQDALKSLPISQAISVINGQLQAAIAKIPAGGKIKDLHVHTTIDEWFVLDELFNPIHTLLDGSDQRAKKYVEAGRANGIIAQLEAKSGAMITYNSPIAMLLWLKNEVGTTYQSIKHIMSFRDYLIYTWTGANQTVASTAARSGMYNMSTNNWDGQALAFLDLQPEQLPAVVHDKTVKADFNSEIAHALGLNIDTKIVW</sequence>
<dbReference type="RefSeq" id="WP_070229372.1">
    <property type="nucleotide sequence ID" value="NZ_BJYO01000003.1"/>
</dbReference>
<keyword evidence="2" id="KW-0808">Transferase</keyword>
<dbReference type="InterPro" id="IPR043129">
    <property type="entry name" value="ATPase_NBD"/>
</dbReference>
<name>A0A288Q563_9LACO</name>
<keyword evidence="5" id="KW-1185">Reference proteome</keyword>
<comment type="caution">
    <text evidence="4">The sequence shown here is derived from an EMBL/GenBank/DDBJ whole genome shotgun (WGS) entry which is preliminary data.</text>
</comment>
<dbReference type="GeneID" id="94545256"/>
<organism evidence="4 5">
    <name type="scientific">Weissella soli</name>
    <dbReference type="NCBI Taxonomy" id="155866"/>
    <lineage>
        <taxon>Bacteria</taxon>
        <taxon>Bacillati</taxon>
        <taxon>Bacillota</taxon>
        <taxon>Bacilli</taxon>
        <taxon>Lactobacillales</taxon>
        <taxon>Lactobacillaceae</taxon>
        <taxon>Weissella</taxon>
    </lineage>
</organism>
<evidence type="ECO:0000256" key="1">
    <source>
        <dbReference type="ARBA" id="ARBA00009156"/>
    </source>
</evidence>
<dbReference type="GO" id="GO:0016301">
    <property type="term" value="F:kinase activity"/>
    <property type="evidence" value="ECO:0007669"/>
    <property type="project" value="UniProtKB-KW"/>
</dbReference>
<evidence type="ECO:0000256" key="3">
    <source>
        <dbReference type="ARBA" id="ARBA00022777"/>
    </source>
</evidence>
<comment type="similarity">
    <text evidence="1">Belongs to the FGGY kinase family.</text>
</comment>
<evidence type="ECO:0000313" key="5">
    <source>
        <dbReference type="Proteomes" id="UP000254912"/>
    </source>
</evidence>
<gene>
    <name evidence="4" type="ORF">DFP99_1010</name>
</gene>
<dbReference type="Proteomes" id="UP000254912">
    <property type="component" value="Unassembled WGS sequence"/>
</dbReference>
<dbReference type="PANTHER" id="PTHR43095">
    <property type="entry name" value="SUGAR KINASE"/>
    <property type="match status" value="1"/>
</dbReference>
<protein>
    <submittedName>
        <fullName evidence="4">Carbohydrate kinase of FGGY family protein</fullName>
    </submittedName>
</protein>
<evidence type="ECO:0000256" key="2">
    <source>
        <dbReference type="ARBA" id="ARBA00022679"/>
    </source>
</evidence>
<dbReference type="InterPro" id="IPR018484">
    <property type="entry name" value="FGGY_N"/>
</dbReference>
<dbReference type="AlphaFoldDB" id="A0A288Q563"/>
<dbReference type="PANTHER" id="PTHR43095:SF2">
    <property type="entry name" value="GLUCONOKINASE"/>
    <property type="match status" value="1"/>
</dbReference>
<reference evidence="4 5" key="1">
    <citation type="submission" date="2018-07" db="EMBL/GenBank/DDBJ databases">
        <title>Genomic Encyclopedia of Type Strains, Phase III (KMG-III): the genomes of soil and plant-associated and newly described type strains.</title>
        <authorList>
            <person name="Whitman W."/>
        </authorList>
    </citation>
    <scope>NUCLEOTIDE SEQUENCE [LARGE SCALE GENOMIC DNA]</scope>
    <source>
        <strain evidence="4 5">CECT 7031</strain>
    </source>
</reference>
<dbReference type="Gene3D" id="3.30.420.40">
    <property type="match status" value="1"/>
</dbReference>
<dbReference type="GO" id="GO:0005975">
    <property type="term" value="P:carbohydrate metabolic process"/>
    <property type="evidence" value="ECO:0007669"/>
    <property type="project" value="InterPro"/>
</dbReference>
<evidence type="ECO:0000313" key="4">
    <source>
        <dbReference type="EMBL" id="RDL06627.1"/>
    </source>
</evidence>
<dbReference type="KEGG" id="wso:WSWS_00042"/>
<dbReference type="SUPFAM" id="SSF53067">
    <property type="entry name" value="Actin-like ATPase domain"/>
    <property type="match status" value="1"/>
</dbReference>